<feature type="transmembrane region" description="Helical" evidence="10">
    <location>
        <begin position="39"/>
        <end position="62"/>
    </location>
</feature>
<comment type="similarity">
    <text evidence="2 8">Belongs to the major facilitator superfamily. Sugar transporter (TC 2.A.1.1) family.</text>
</comment>
<feature type="domain" description="Major facilitator superfamily (MFS) profile" evidence="11">
    <location>
        <begin position="44"/>
        <end position="481"/>
    </location>
</feature>
<dbReference type="NCBIfam" id="TIGR00879">
    <property type="entry name" value="SP"/>
    <property type="match status" value="1"/>
</dbReference>
<dbReference type="GO" id="GO:0005351">
    <property type="term" value="F:carbohydrate:proton symporter activity"/>
    <property type="evidence" value="ECO:0007669"/>
    <property type="project" value="TreeGrafter"/>
</dbReference>
<keyword evidence="13" id="KW-1185">Reference proteome</keyword>
<feature type="region of interest" description="Disordered" evidence="9">
    <location>
        <begin position="502"/>
        <end position="536"/>
    </location>
</feature>
<dbReference type="PANTHER" id="PTHR48022:SF29">
    <property type="entry name" value="SUGAR TRANSPORTER, PUTATIVE (AFU_ORTHOLOGUE AFUA_6G14500)-RELATED"/>
    <property type="match status" value="1"/>
</dbReference>
<dbReference type="PROSITE" id="PS50850">
    <property type="entry name" value="MFS"/>
    <property type="match status" value="1"/>
</dbReference>
<dbReference type="FunFam" id="1.20.1250.20:FF:000117">
    <property type="entry name" value="MFS hexose transporter"/>
    <property type="match status" value="1"/>
</dbReference>
<dbReference type="Pfam" id="PF00083">
    <property type="entry name" value="Sugar_tr"/>
    <property type="match status" value="1"/>
</dbReference>
<evidence type="ECO:0000313" key="13">
    <source>
        <dbReference type="Proteomes" id="UP001213000"/>
    </source>
</evidence>
<feature type="transmembrane region" description="Helical" evidence="10">
    <location>
        <begin position="359"/>
        <end position="381"/>
    </location>
</feature>
<evidence type="ECO:0000256" key="4">
    <source>
        <dbReference type="ARBA" id="ARBA00022692"/>
    </source>
</evidence>
<evidence type="ECO:0000256" key="2">
    <source>
        <dbReference type="ARBA" id="ARBA00010992"/>
    </source>
</evidence>
<keyword evidence="6 10" id="KW-0472">Membrane</keyword>
<feature type="transmembrane region" description="Helical" evidence="10">
    <location>
        <begin position="174"/>
        <end position="194"/>
    </location>
</feature>
<organism evidence="12 13">
    <name type="scientific">Leucocoprinus birnbaumii</name>
    <dbReference type="NCBI Taxonomy" id="56174"/>
    <lineage>
        <taxon>Eukaryota</taxon>
        <taxon>Fungi</taxon>
        <taxon>Dikarya</taxon>
        <taxon>Basidiomycota</taxon>
        <taxon>Agaricomycotina</taxon>
        <taxon>Agaricomycetes</taxon>
        <taxon>Agaricomycetidae</taxon>
        <taxon>Agaricales</taxon>
        <taxon>Agaricineae</taxon>
        <taxon>Agaricaceae</taxon>
        <taxon>Leucocoprinus</taxon>
    </lineage>
</organism>
<dbReference type="GO" id="GO:0016020">
    <property type="term" value="C:membrane"/>
    <property type="evidence" value="ECO:0007669"/>
    <property type="project" value="UniProtKB-SubCell"/>
</dbReference>
<reference evidence="12" key="1">
    <citation type="submission" date="2022-07" db="EMBL/GenBank/DDBJ databases">
        <title>Genome Sequence of Leucocoprinus birnbaumii.</title>
        <authorList>
            <person name="Buettner E."/>
        </authorList>
    </citation>
    <scope>NUCLEOTIDE SEQUENCE</scope>
    <source>
        <strain evidence="12">VT141</strain>
    </source>
</reference>
<evidence type="ECO:0000256" key="6">
    <source>
        <dbReference type="ARBA" id="ARBA00023136"/>
    </source>
</evidence>
<evidence type="ECO:0000259" key="11">
    <source>
        <dbReference type="PROSITE" id="PS50850"/>
    </source>
</evidence>
<evidence type="ECO:0000256" key="5">
    <source>
        <dbReference type="ARBA" id="ARBA00022989"/>
    </source>
</evidence>
<feature type="transmembrane region" description="Helical" evidence="10">
    <location>
        <begin position="142"/>
        <end position="162"/>
    </location>
</feature>
<keyword evidence="5 10" id="KW-1133">Transmembrane helix</keyword>
<dbReference type="Gene3D" id="1.20.1250.20">
    <property type="entry name" value="MFS general substrate transporter like domains"/>
    <property type="match status" value="1"/>
</dbReference>
<dbReference type="SUPFAM" id="SSF103473">
    <property type="entry name" value="MFS general substrate transporter"/>
    <property type="match status" value="1"/>
</dbReference>
<dbReference type="AlphaFoldDB" id="A0AAD5W3Q9"/>
<dbReference type="InterPro" id="IPR003663">
    <property type="entry name" value="Sugar/inositol_transpt"/>
</dbReference>
<dbReference type="Proteomes" id="UP001213000">
    <property type="component" value="Unassembled WGS sequence"/>
</dbReference>
<evidence type="ECO:0000256" key="3">
    <source>
        <dbReference type="ARBA" id="ARBA00022448"/>
    </source>
</evidence>
<dbReference type="InterPro" id="IPR036259">
    <property type="entry name" value="MFS_trans_sf"/>
</dbReference>
<feature type="transmembrane region" description="Helical" evidence="10">
    <location>
        <begin position="292"/>
        <end position="314"/>
    </location>
</feature>
<evidence type="ECO:0000256" key="10">
    <source>
        <dbReference type="SAM" id="Phobius"/>
    </source>
</evidence>
<feature type="transmembrane region" description="Helical" evidence="10">
    <location>
        <begin position="393"/>
        <end position="416"/>
    </location>
</feature>
<evidence type="ECO:0000256" key="7">
    <source>
        <dbReference type="ARBA" id="ARBA00049119"/>
    </source>
</evidence>
<evidence type="ECO:0000256" key="1">
    <source>
        <dbReference type="ARBA" id="ARBA00004141"/>
    </source>
</evidence>
<accession>A0AAD5W3Q9</accession>
<comment type="caution">
    <text evidence="12">The sequence shown here is derived from an EMBL/GenBank/DDBJ whole genome shotgun (WGS) entry which is preliminary data.</text>
</comment>
<evidence type="ECO:0000256" key="9">
    <source>
        <dbReference type="SAM" id="MobiDB-lite"/>
    </source>
</evidence>
<protein>
    <recommendedName>
        <fullName evidence="11">Major facilitator superfamily (MFS) profile domain-containing protein</fullName>
    </recommendedName>
</protein>
<comment type="catalytic activity">
    <reaction evidence="7">
        <text>myo-inositol(out) + H(+)(out) = myo-inositol(in) + H(+)(in)</text>
        <dbReference type="Rhea" id="RHEA:60364"/>
        <dbReference type="ChEBI" id="CHEBI:15378"/>
        <dbReference type="ChEBI" id="CHEBI:17268"/>
    </reaction>
</comment>
<dbReference type="InterPro" id="IPR020846">
    <property type="entry name" value="MFS_dom"/>
</dbReference>
<keyword evidence="4 10" id="KW-0812">Transmembrane</keyword>
<evidence type="ECO:0000256" key="8">
    <source>
        <dbReference type="RuleBase" id="RU003346"/>
    </source>
</evidence>
<dbReference type="PANTHER" id="PTHR48022">
    <property type="entry name" value="PLASTIDIC GLUCOSE TRANSPORTER 4"/>
    <property type="match status" value="1"/>
</dbReference>
<evidence type="ECO:0000313" key="12">
    <source>
        <dbReference type="EMBL" id="KAJ3574673.1"/>
    </source>
</evidence>
<feature type="transmembrane region" description="Helical" evidence="10">
    <location>
        <begin position="82"/>
        <end position="101"/>
    </location>
</feature>
<feature type="transmembrane region" description="Helical" evidence="10">
    <location>
        <begin position="428"/>
        <end position="446"/>
    </location>
</feature>
<name>A0AAD5W3Q9_9AGAR</name>
<feature type="transmembrane region" description="Helical" evidence="10">
    <location>
        <begin position="458"/>
        <end position="477"/>
    </location>
</feature>
<feature type="transmembrane region" description="Helical" evidence="10">
    <location>
        <begin position="113"/>
        <end position="136"/>
    </location>
</feature>
<feature type="transmembrane region" description="Helical" evidence="10">
    <location>
        <begin position="206"/>
        <end position="223"/>
    </location>
</feature>
<sequence>MASTEKKEDSHQDKSVDVLVSEMAMQDKTPWYRKPNLRLLYLIFLPTCLGVEMTSGFDASMMNGLQAVDSWTTFFHSPRSTLLGLMSSMYSLGAILSLPFVPVLSDGLGRRRAIFLGSIIMVIGAIIQTCSKNFAMFVISRFILGLGIPLAIVGASSLIAELSHPKERAIMGSLFNSCYFIGSIVAAGVTLGTFNMKSNWGWRTPSLLQVFPSFLQITFIWFLPESPRWLISKGRGDEAMASLAKYHAEGDMNSEFVKAEYVQIEQTLELEKETSKVGWMDMLSQKGMRRRLLIGAFLGLVTQWSGNGLISYFLAPILDNVGIHDNRTKNLINLANTCWGFINATAFALTVSRFKRRTMYLLCTCSLLAIFTGWTICSARYALTKNQDSSRAVIAFIFLYSPAYNLAYNALSYTFLVELFPFHVRAKGITVFQWFSRMAGFFNQFVNPIGIANAGWKYYISYCIFLVFEITFIFFLFPETSGKTLEELAFLYEKDELEKQRQRVEEELHKDHPGEQRAGSTEKESIEKIERGGKTA</sequence>
<gene>
    <name evidence="12" type="ORF">NP233_g1591</name>
</gene>
<comment type="subcellular location">
    <subcellularLocation>
        <location evidence="1">Membrane</location>
        <topology evidence="1">Multi-pass membrane protein</topology>
    </subcellularLocation>
</comment>
<keyword evidence="3 8" id="KW-0813">Transport</keyword>
<dbReference type="InterPro" id="IPR005828">
    <property type="entry name" value="MFS_sugar_transport-like"/>
</dbReference>
<proteinExistence type="inferred from homology"/>
<dbReference type="InterPro" id="IPR050360">
    <property type="entry name" value="MFS_Sugar_Transporters"/>
</dbReference>
<dbReference type="EMBL" id="JANIEX010000060">
    <property type="protein sequence ID" value="KAJ3574673.1"/>
    <property type="molecule type" value="Genomic_DNA"/>
</dbReference>